<dbReference type="KEGG" id="rcp:RCAP_rcc02569"/>
<dbReference type="EMBL" id="CP001312">
    <property type="protein sequence ID" value="ADE86299.1"/>
    <property type="molecule type" value="Genomic_DNA"/>
</dbReference>
<proteinExistence type="predicted"/>
<evidence type="ECO:0000313" key="1">
    <source>
        <dbReference type="EMBL" id="ADE86299.1"/>
    </source>
</evidence>
<dbReference type="HOGENOM" id="CLU_2107074_0_0_5"/>
<sequence>MTTTTTPEAATLNALLAAAGDRLDQIAGEHRLSREQIVAMNTARLTAEFLYDLAEGFARGEAAAPMPRSPAMPLSARMVMAKLAELQFGCGVQIAPDAAQWQGRDHAKGPFDEAA</sequence>
<evidence type="ECO:0000313" key="2">
    <source>
        <dbReference type="Proteomes" id="UP000002361"/>
    </source>
</evidence>
<dbReference type="RefSeq" id="WP_013068278.1">
    <property type="nucleotide sequence ID" value="NC_014034.1"/>
</dbReference>
<accession>D5AMM3</accession>
<reference evidence="1 2" key="2">
    <citation type="journal article" date="2010" name="J. Bacteriol.">
        <title>Complete genome sequence of the photosynthetic purple nonsulfur bacterium Rhodobacter capsulatus SB 1003.</title>
        <authorList>
            <person name="Strnad H."/>
            <person name="Lapidus A."/>
            <person name="Paces J."/>
            <person name="Ulbrich P."/>
            <person name="Vlcek C."/>
            <person name="Paces V."/>
            <person name="Haselkorn R."/>
        </authorList>
    </citation>
    <scope>NUCLEOTIDE SEQUENCE [LARGE SCALE GENOMIC DNA]</scope>
    <source>
        <strain evidence="2">ATCC BAA-309 / NBRC 16581 / SB1003</strain>
    </source>
</reference>
<dbReference type="Proteomes" id="UP000002361">
    <property type="component" value="Chromosome"/>
</dbReference>
<gene>
    <name evidence="1" type="ordered locus">RCAP_rcc02569</name>
</gene>
<dbReference type="OrthoDB" id="7691585at2"/>
<organism evidence="1 2">
    <name type="scientific">Rhodobacter capsulatus (strain ATCC BAA-309 / NBRC 16581 / SB1003)</name>
    <dbReference type="NCBI Taxonomy" id="272942"/>
    <lineage>
        <taxon>Bacteria</taxon>
        <taxon>Pseudomonadati</taxon>
        <taxon>Pseudomonadota</taxon>
        <taxon>Alphaproteobacteria</taxon>
        <taxon>Rhodobacterales</taxon>
        <taxon>Rhodobacter group</taxon>
        <taxon>Rhodobacter</taxon>
    </lineage>
</organism>
<reference key="1">
    <citation type="submission" date="2008-12" db="EMBL/GenBank/DDBJ databases">
        <title>Complete genome sequence of Rhodobacter capsulatus SB1003.</title>
        <authorList>
            <person name="Strnad H."/>
            <person name="Lapidus A."/>
            <person name="Vlcek C."/>
            <person name="Ulbrich P."/>
            <person name="Paces J."/>
            <person name="Maltsev N."/>
            <person name="Kumar V."/>
            <person name="Kogan Y."/>
            <person name="Milgram A."/>
            <person name="Rebrekov D."/>
            <person name="Mazur M."/>
            <person name="Cox R."/>
            <person name="Kyrpides N."/>
            <person name="Kolar M."/>
            <person name="Sachova J."/>
            <person name="Ridl J."/>
            <person name="Ivanova N."/>
            <person name="Kapatral V."/>
            <person name="Los T."/>
            <person name="Lykidis A."/>
            <person name="Mikhailova N."/>
            <person name="Reznik G."/>
            <person name="Vasieva O."/>
            <person name="Fonstein M."/>
            <person name="Paces V."/>
            <person name="Haselkorn R."/>
        </authorList>
    </citation>
    <scope>NUCLEOTIDE SEQUENCE</scope>
    <source>
        <strain>SB1003</strain>
    </source>
</reference>
<dbReference type="STRING" id="272942.RCAP_rcc02569"/>
<keyword evidence="2" id="KW-1185">Reference proteome</keyword>
<dbReference type="AlphaFoldDB" id="D5AMM3"/>
<dbReference type="GeneID" id="31491394"/>
<protein>
    <submittedName>
        <fullName evidence="1">Uncharacterized protein</fullName>
    </submittedName>
</protein>
<name>D5AMM3_RHOCB</name>